<proteinExistence type="predicted"/>
<evidence type="ECO:0000259" key="14">
    <source>
        <dbReference type="PROSITE" id="PS50968"/>
    </source>
</evidence>
<dbReference type="Pfam" id="PF00682">
    <property type="entry name" value="HMGL-like"/>
    <property type="match status" value="1"/>
</dbReference>
<accession>A0ABT4MRR5</accession>
<feature type="region of interest" description="Disordered" evidence="13">
    <location>
        <begin position="1045"/>
        <end position="1066"/>
    </location>
</feature>
<comment type="cofactor">
    <cofactor evidence="1 12">
        <name>biotin</name>
        <dbReference type="ChEBI" id="CHEBI:57586"/>
    </cofactor>
</comment>
<dbReference type="Gene3D" id="3.20.20.70">
    <property type="entry name" value="Aldolase class I"/>
    <property type="match status" value="1"/>
</dbReference>
<evidence type="ECO:0000256" key="4">
    <source>
        <dbReference type="ARBA" id="ARBA00022432"/>
    </source>
</evidence>
<feature type="domain" description="Lipoyl-binding" evidence="14">
    <location>
        <begin position="1053"/>
        <end position="1127"/>
    </location>
</feature>
<dbReference type="PIRSF" id="PIRSF001594">
    <property type="entry name" value="Pyruv_carbox"/>
    <property type="match status" value="1"/>
</dbReference>
<dbReference type="InterPro" id="IPR055268">
    <property type="entry name" value="PCB-like"/>
</dbReference>
<dbReference type="Pfam" id="PF00289">
    <property type="entry name" value="Biotin_carb_N"/>
    <property type="match status" value="1"/>
</dbReference>
<comment type="pathway">
    <text evidence="2">Carbohydrate biosynthesis; gluconeogenesis.</text>
</comment>
<dbReference type="SUPFAM" id="SSF51246">
    <property type="entry name" value="Rudiment single hybrid motif"/>
    <property type="match status" value="1"/>
</dbReference>
<evidence type="ECO:0000313" key="18">
    <source>
        <dbReference type="EMBL" id="MCZ4549695.1"/>
    </source>
</evidence>
<sequence>MFSKVLVANRGEIAVRAFRAAVELGASTVAVFPYEDRNSAHRAKAFEAYQIGEVGHPVRAYLSVGEIIAAAKRSGADAVYPGYGFLSENAGLAAACEAEGIVFVGPSAQILELTGDKSQAIAAARAAGLPVLASSAPSDDVDTLIEAAAQMRFPLFVKAVAGGGGRGMRRVAEPEQLRESIEAASREAKTAFGDGTVFLEQAVVDPRHIEVQILADATGDVIHLYERDCSLQRRHQKVVEVAPAPGLDPELRQRICADAVKFARHIGYTCAGTVEFLLDPYGNYVFIEMNPRIQVEHTVTEEITDVDLVGSQLRIASGETLADLGLTQDSIEIHGAAMQCRITTEDPTNGFRPDTGRVTAYRTPGGSGVRLDGSVGVGSEIGSHFDSMLVKLTCRGRDFATACARSRRAIAEFRVRGVATNIPFLQAVLDNPDFLAWNVTTTFIEEHPELLTQNVSADRGTKILRYLADITVNRPHGERPTSVYATDKLPDVDLTSRPEPGSRDRLLRLGPAGFAADLRAASALAVTDTTFRDAHQSLLATRVRTRDLVTVAPHVARMTPQLLSVEAWGGATYDVALRFLHEDPWERLAALRAAMPNICLQMLLRGRNTVGYTAYPDEVTHAFVREATDTGVDIFRIFDALNNIDQMRTAIDAVRETGTAIAEVAISYTGDLADPRETLYTLDYYLRLAEQMVEAGAHVLAIKDMAGLLRPAAAATLVTALRSNFDLPVHLHTHDTPGGQLATYYAAWQAGVDAVDGASAALAGTTSQPALSAIVAATDHTDRATGLNLAAVCDLEPYWEAVRSAYAPFESGLPAPTGRVYTHEIPGGQLSNLRQQADALGLAHRFEDIEAAYAGADRILGRLIKVTPSSKVVGDLALSLVGADATAADFEADPAGYDIPASVIDFLRGDLGEPAGGWPEPLRSRALAGRAEPRAIVPLTEADTTALGAGSHERREALNRLLFPGPTAEFESHRDSYGDTSQLSTNQYFYGLRQDEEHRVQLEKGVELLIGLEAISDPDANGMRNVLCILNGQLRPVQIRDRSIETTTRSAEKADRNDPGHLPAPFTGVVTLSVKEGDNVAQGESVGSIEAMKMEATITATKAGVVTRVPISRGAQVDGGDLLLVVG</sequence>
<evidence type="ECO:0000256" key="10">
    <source>
        <dbReference type="ARBA" id="ARBA00023268"/>
    </source>
</evidence>
<dbReference type="InterPro" id="IPR005481">
    <property type="entry name" value="BC-like_N"/>
</dbReference>
<dbReference type="Gene3D" id="3.10.600.10">
    <property type="entry name" value="pyruvate carboxylase f1077a mutant domain"/>
    <property type="match status" value="1"/>
</dbReference>
<evidence type="ECO:0000256" key="8">
    <source>
        <dbReference type="ARBA" id="ARBA00022840"/>
    </source>
</evidence>
<dbReference type="RefSeq" id="WP_301570216.1">
    <property type="nucleotide sequence ID" value="NZ_JAPWIE010000002.1"/>
</dbReference>
<feature type="domain" description="Pyruvate carboxyltransferase" evidence="17">
    <location>
        <begin position="524"/>
        <end position="793"/>
    </location>
</feature>
<dbReference type="InterPro" id="IPR016185">
    <property type="entry name" value="PreATP-grasp_dom_sf"/>
</dbReference>
<dbReference type="InterPro" id="IPR005930">
    <property type="entry name" value="Pyruv_COase"/>
</dbReference>
<dbReference type="PROSITE" id="PS50975">
    <property type="entry name" value="ATP_GRASP"/>
    <property type="match status" value="1"/>
</dbReference>
<evidence type="ECO:0000256" key="7">
    <source>
        <dbReference type="ARBA" id="ARBA00022741"/>
    </source>
</evidence>
<keyword evidence="18" id="KW-0670">Pyruvate</keyword>
<organism evidence="18 19">
    <name type="scientific">Gordonia rubripertincta</name>
    <name type="common">Rhodococcus corallinus</name>
    <dbReference type="NCBI Taxonomy" id="36822"/>
    <lineage>
        <taxon>Bacteria</taxon>
        <taxon>Bacillati</taxon>
        <taxon>Actinomycetota</taxon>
        <taxon>Actinomycetes</taxon>
        <taxon>Mycobacteriales</taxon>
        <taxon>Gordoniaceae</taxon>
        <taxon>Gordonia</taxon>
    </lineage>
</organism>
<dbReference type="Pfam" id="PF00364">
    <property type="entry name" value="Biotin_lipoyl"/>
    <property type="match status" value="1"/>
</dbReference>
<dbReference type="PROSITE" id="PS50991">
    <property type="entry name" value="PYR_CT"/>
    <property type="match status" value="1"/>
</dbReference>
<dbReference type="InterPro" id="IPR005479">
    <property type="entry name" value="CPAse_ATP-bd"/>
</dbReference>
<name>A0ABT4MRR5_GORRU</name>
<dbReference type="InterPro" id="IPR011053">
    <property type="entry name" value="Single_hybrid_motif"/>
</dbReference>
<keyword evidence="6" id="KW-0479">Metal-binding</keyword>
<evidence type="ECO:0000256" key="5">
    <source>
        <dbReference type="ARBA" id="ARBA00022598"/>
    </source>
</evidence>
<dbReference type="InterPro" id="IPR011054">
    <property type="entry name" value="Rudment_hybrid_motif"/>
</dbReference>
<keyword evidence="8 12" id="KW-0067">ATP-binding</keyword>
<evidence type="ECO:0000313" key="19">
    <source>
        <dbReference type="Proteomes" id="UP001067235"/>
    </source>
</evidence>
<dbReference type="PROSITE" id="PS00188">
    <property type="entry name" value="BIOTIN"/>
    <property type="match status" value="1"/>
</dbReference>
<dbReference type="SMART" id="SM00878">
    <property type="entry name" value="Biotin_carb_C"/>
    <property type="match status" value="1"/>
</dbReference>
<dbReference type="PROSITE" id="PS50968">
    <property type="entry name" value="BIOTINYL_LIPOYL"/>
    <property type="match status" value="1"/>
</dbReference>
<evidence type="ECO:0000256" key="12">
    <source>
        <dbReference type="PIRNR" id="PIRNR001594"/>
    </source>
</evidence>
<dbReference type="NCBIfam" id="NF006761">
    <property type="entry name" value="PRK09282.1"/>
    <property type="match status" value="1"/>
</dbReference>
<dbReference type="SUPFAM" id="SSF56059">
    <property type="entry name" value="Glutathione synthetase ATP-binding domain-like"/>
    <property type="match status" value="1"/>
</dbReference>
<comment type="caution">
    <text evidence="18">The sequence shown here is derived from an EMBL/GenBank/DDBJ whole genome shotgun (WGS) entry which is preliminary data.</text>
</comment>
<dbReference type="Gene3D" id="2.40.50.100">
    <property type="match status" value="1"/>
</dbReference>
<protein>
    <recommendedName>
        <fullName evidence="3 12">Pyruvate carboxylase</fullName>
        <ecNumber evidence="3 12">6.4.1.1</ecNumber>
    </recommendedName>
</protein>
<dbReference type="SUPFAM" id="SSF51569">
    <property type="entry name" value="Aldolase"/>
    <property type="match status" value="1"/>
</dbReference>
<dbReference type="SUPFAM" id="SSF89000">
    <property type="entry name" value="post-HMGL domain-like"/>
    <property type="match status" value="1"/>
</dbReference>
<dbReference type="Gene3D" id="3.30.470.20">
    <property type="entry name" value="ATP-grasp fold, B domain"/>
    <property type="match status" value="1"/>
</dbReference>
<keyword evidence="10" id="KW-0511">Multifunctional enzyme</keyword>
<dbReference type="InterPro" id="IPR001882">
    <property type="entry name" value="Biotin_BS"/>
</dbReference>
<dbReference type="Pfam" id="PF02786">
    <property type="entry name" value="CPSase_L_D2"/>
    <property type="match status" value="1"/>
</dbReference>
<dbReference type="NCBIfam" id="TIGR01235">
    <property type="entry name" value="pyruv_carbox"/>
    <property type="match status" value="1"/>
</dbReference>
<feature type="domain" description="ATP-grasp" evidence="15">
    <location>
        <begin position="121"/>
        <end position="317"/>
    </location>
</feature>
<dbReference type="SUPFAM" id="SSF51230">
    <property type="entry name" value="Single hybrid motif"/>
    <property type="match status" value="1"/>
</dbReference>
<evidence type="ECO:0000256" key="2">
    <source>
        <dbReference type="ARBA" id="ARBA00004742"/>
    </source>
</evidence>
<evidence type="ECO:0000259" key="16">
    <source>
        <dbReference type="PROSITE" id="PS50979"/>
    </source>
</evidence>
<evidence type="ECO:0000259" key="15">
    <source>
        <dbReference type="PROSITE" id="PS50975"/>
    </source>
</evidence>
<comment type="function">
    <text evidence="12">Catalyzes a 2-step reaction, involving the ATP-dependent carboxylation of the covalently attached biotin in the first step and the transfer of the carboxyl group to pyruvate in the second.</text>
</comment>
<keyword evidence="7 12" id="KW-0547">Nucleotide-binding</keyword>
<evidence type="ECO:0000256" key="3">
    <source>
        <dbReference type="ARBA" id="ARBA00013057"/>
    </source>
</evidence>
<dbReference type="Pfam" id="PF02785">
    <property type="entry name" value="Biotin_carb_C"/>
    <property type="match status" value="1"/>
</dbReference>
<dbReference type="InterPro" id="IPR011761">
    <property type="entry name" value="ATP-grasp"/>
</dbReference>
<dbReference type="EC" id="6.4.1.1" evidence="3 12"/>
<dbReference type="InterPro" id="IPR005482">
    <property type="entry name" value="Biotin_COase_C"/>
</dbReference>
<keyword evidence="19" id="KW-1185">Reference proteome</keyword>
<dbReference type="InterPro" id="IPR000891">
    <property type="entry name" value="PYR_CT"/>
</dbReference>
<dbReference type="NCBIfam" id="NF009554">
    <property type="entry name" value="PRK12999.1"/>
    <property type="match status" value="1"/>
</dbReference>
<dbReference type="Proteomes" id="UP001067235">
    <property type="component" value="Unassembled WGS sequence"/>
</dbReference>
<dbReference type="PROSITE" id="PS00867">
    <property type="entry name" value="CPSASE_2"/>
    <property type="match status" value="1"/>
</dbReference>
<keyword evidence="9 12" id="KW-0092">Biotin</keyword>
<comment type="catalytic activity">
    <reaction evidence="12">
        <text>hydrogencarbonate + pyruvate + ATP = oxaloacetate + ADP + phosphate + H(+)</text>
        <dbReference type="Rhea" id="RHEA:20844"/>
        <dbReference type="ChEBI" id="CHEBI:15361"/>
        <dbReference type="ChEBI" id="CHEBI:15378"/>
        <dbReference type="ChEBI" id="CHEBI:16452"/>
        <dbReference type="ChEBI" id="CHEBI:17544"/>
        <dbReference type="ChEBI" id="CHEBI:30616"/>
        <dbReference type="ChEBI" id="CHEBI:43474"/>
        <dbReference type="ChEBI" id="CHEBI:456216"/>
        <dbReference type="EC" id="6.4.1.1"/>
    </reaction>
</comment>
<gene>
    <name evidence="18" type="ORF">O4213_06860</name>
</gene>
<feature type="domain" description="Biotin carboxylation" evidence="16">
    <location>
        <begin position="1"/>
        <end position="449"/>
    </location>
</feature>
<evidence type="ECO:0000256" key="11">
    <source>
        <dbReference type="ARBA" id="ARBA00048501"/>
    </source>
</evidence>
<dbReference type="GO" id="GO:0004736">
    <property type="term" value="F:pyruvate carboxylase activity"/>
    <property type="evidence" value="ECO:0007669"/>
    <property type="project" value="UniProtKB-EC"/>
</dbReference>
<keyword evidence="5 12" id="KW-0436">Ligase</keyword>
<evidence type="ECO:0000256" key="9">
    <source>
        <dbReference type="ARBA" id="ARBA00023267"/>
    </source>
</evidence>
<evidence type="ECO:0000256" key="6">
    <source>
        <dbReference type="ARBA" id="ARBA00022723"/>
    </source>
</evidence>
<evidence type="ECO:0000256" key="1">
    <source>
        <dbReference type="ARBA" id="ARBA00001953"/>
    </source>
</evidence>
<dbReference type="PANTHER" id="PTHR43778:SF2">
    <property type="entry name" value="PYRUVATE CARBOXYLASE, MITOCHONDRIAL"/>
    <property type="match status" value="1"/>
</dbReference>
<dbReference type="InterPro" id="IPR003379">
    <property type="entry name" value="Carboxylase_cons_dom"/>
</dbReference>
<comment type="catalytic activity">
    <reaction evidence="11">
        <text>N(6)-biotinyl-L-lysyl-[protein] + hydrogencarbonate + ATP = N(6)-carboxybiotinyl-L-lysyl-[protein] + ADP + phosphate + H(+)</text>
        <dbReference type="Rhea" id="RHEA:13501"/>
        <dbReference type="Rhea" id="RHEA-COMP:10505"/>
        <dbReference type="Rhea" id="RHEA-COMP:10506"/>
        <dbReference type="ChEBI" id="CHEBI:15378"/>
        <dbReference type="ChEBI" id="CHEBI:17544"/>
        <dbReference type="ChEBI" id="CHEBI:30616"/>
        <dbReference type="ChEBI" id="CHEBI:43474"/>
        <dbReference type="ChEBI" id="CHEBI:83144"/>
        <dbReference type="ChEBI" id="CHEBI:83145"/>
        <dbReference type="ChEBI" id="CHEBI:456216"/>
        <dbReference type="EC" id="6.3.4.14"/>
    </reaction>
    <physiologicalReaction direction="left-to-right" evidence="11">
        <dbReference type="Rhea" id="RHEA:13502"/>
    </physiologicalReaction>
</comment>
<dbReference type="PANTHER" id="PTHR43778">
    <property type="entry name" value="PYRUVATE CARBOXYLASE"/>
    <property type="match status" value="1"/>
</dbReference>
<reference evidence="18" key="1">
    <citation type="submission" date="2022-12" db="EMBL/GenBank/DDBJ databases">
        <authorList>
            <person name="Krivoruchko A.V."/>
            <person name="Elkin A."/>
        </authorList>
    </citation>
    <scope>NUCLEOTIDE SEQUENCE</scope>
    <source>
        <strain evidence="18">IEGM 1388</strain>
    </source>
</reference>
<evidence type="ECO:0000256" key="13">
    <source>
        <dbReference type="SAM" id="MobiDB-lite"/>
    </source>
</evidence>
<dbReference type="CDD" id="cd06850">
    <property type="entry name" value="biotinyl_domain"/>
    <property type="match status" value="1"/>
</dbReference>
<dbReference type="Pfam" id="PF02436">
    <property type="entry name" value="PYC_OADA"/>
    <property type="match status" value="1"/>
</dbReference>
<dbReference type="InterPro" id="IPR011764">
    <property type="entry name" value="Biotin_carboxylation_dom"/>
</dbReference>
<dbReference type="EMBL" id="JAPWIE010000002">
    <property type="protein sequence ID" value="MCZ4549695.1"/>
    <property type="molecule type" value="Genomic_DNA"/>
</dbReference>
<keyword evidence="4" id="KW-0312">Gluconeogenesis</keyword>
<feature type="compositionally biased region" description="Basic and acidic residues" evidence="13">
    <location>
        <begin position="1045"/>
        <end position="1059"/>
    </location>
</feature>
<dbReference type="InterPro" id="IPR013785">
    <property type="entry name" value="Aldolase_TIM"/>
</dbReference>
<dbReference type="CDD" id="cd07937">
    <property type="entry name" value="DRE_TIM_PC_TC_5S"/>
    <property type="match status" value="1"/>
</dbReference>
<dbReference type="InterPro" id="IPR000089">
    <property type="entry name" value="Biotin_lipoyl"/>
</dbReference>
<evidence type="ECO:0000259" key="17">
    <source>
        <dbReference type="PROSITE" id="PS50991"/>
    </source>
</evidence>
<dbReference type="PROSITE" id="PS50979">
    <property type="entry name" value="BC"/>
    <property type="match status" value="1"/>
</dbReference>
<dbReference type="SUPFAM" id="SSF52440">
    <property type="entry name" value="PreATP-grasp domain"/>
    <property type="match status" value="1"/>
</dbReference>